<evidence type="ECO:0000256" key="1">
    <source>
        <dbReference type="ARBA" id="ARBA00015263"/>
    </source>
</evidence>
<dbReference type="InterPro" id="IPR011989">
    <property type="entry name" value="ARM-like"/>
</dbReference>
<dbReference type="PANTHER" id="PTHR13366:SF0">
    <property type="entry name" value="HEAT REPEAT-CONTAINING PROTEIN 6"/>
    <property type="match status" value="1"/>
</dbReference>
<evidence type="ECO:0000313" key="5">
    <source>
        <dbReference type="RefSeq" id="XP_018493831.2"/>
    </source>
</evidence>
<dbReference type="InterPro" id="IPR016024">
    <property type="entry name" value="ARM-type_fold"/>
</dbReference>
<accession>A0AAJ7P929</accession>
<dbReference type="InterPro" id="IPR052107">
    <property type="entry name" value="HEAT6"/>
</dbReference>
<proteinExistence type="predicted"/>
<protein>
    <recommendedName>
        <fullName evidence="1">HEAT repeat-containing protein 6</fullName>
    </recommendedName>
</protein>
<dbReference type="InterPro" id="IPR025283">
    <property type="entry name" value="DUF4042"/>
</dbReference>
<organism evidence="4 5">
    <name type="scientific">Galendromus occidentalis</name>
    <name type="common">western predatory mite</name>
    <dbReference type="NCBI Taxonomy" id="34638"/>
    <lineage>
        <taxon>Eukaryota</taxon>
        <taxon>Metazoa</taxon>
        <taxon>Ecdysozoa</taxon>
        <taxon>Arthropoda</taxon>
        <taxon>Chelicerata</taxon>
        <taxon>Arachnida</taxon>
        <taxon>Acari</taxon>
        <taxon>Parasitiformes</taxon>
        <taxon>Mesostigmata</taxon>
        <taxon>Gamasina</taxon>
        <taxon>Phytoseioidea</taxon>
        <taxon>Phytoseiidae</taxon>
        <taxon>Typhlodrominae</taxon>
        <taxon>Galendromus</taxon>
    </lineage>
</organism>
<feature type="region of interest" description="Disordered" evidence="2">
    <location>
        <begin position="273"/>
        <end position="340"/>
    </location>
</feature>
<evidence type="ECO:0000313" key="4">
    <source>
        <dbReference type="Proteomes" id="UP000694867"/>
    </source>
</evidence>
<keyword evidence="4" id="KW-1185">Reference proteome</keyword>
<gene>
    <name evidence="5" type="primary">LOC100907978</name>
</gene>
<dbReference type="Proteomes" id="UP000694867">
    <property type="component" value="Unplaced"/>
</dbReference>
<reference evidence="5" key="1">
    <citation type="submission" date="2025-08" db="UniProtKB">
        <authorList>
            <consortium name="RefSeq"/>
        </authorList>
    </citation>
    <scope>IDENTIFICATION</scope>
</reference>
<sequence length="1045" mass="117931">MTENKAAAQTLLLVESLKVLKNSRSQHETEETIQSLLKLDFEVPFCTSDVGEDLLRICVLRCEQCPSMATAPLKELIWLFQTSTENQINLSPTSIDLLVKFCLKRVLSGPIPQIIVSFHALGSLVYQNSHLLDSNWPALHEVLRRSLCDNEDVDSIRHSALKILQSLTIRRDKETGYLSASQVDAIVAMIIEGVIKKTNYADETLFCKIRVATMKTLLNLVNSDAVFQAEHMGYILGYLRHLTFYGFPGYASRPIKSFDLFPSPVCHQLPHIDMNELDGNRDKPVMRRSHGKKQNNRAQKSESTTQLDAQDDSDSSPSRKRYLPWTAADSSDADTSDPENAQDALTLNKRLRNMKAKVRQIAYDTIRMLLLTINKKERFGYLLNFLPQQSSPALRSTEHTLVLSMLKDPDARVRSSSINVLKDFIANSKQYIILACESTHATSFTSISEVMASVITELHRAIHLALLAETLPLFQIPLLSCLSLLTNASPYNRLRASIVMDMIGDLRKILTSKFEQVRVAALTCLGGFAAYQPRHTEIIRCLGLDSDHWLEVYCSSQLLGPEIEANSVRVEILQTLTAFVSNHFNYCIEVFGEIYVPVLESVLVDPFGPIRIHGMKLVTALANKIADSSSTENELVMKLGKSMWQETLFQRGLIQKCIFPPAEGESDRTPHEVRECQVLRRETFTALAEIGSVMWDNLPHSNQKFCICALLTHAKATTDDVALAAIRTLGIFCTYDGTAFDTILLQDVGEMCVHLLGKRINLSLKQKVSWTLSNVCFALWTLCKAESVRFLEEISPEFFNNLLRLSIVAYDDKDAVRVNALRAMGLLLGMVTESYMHKEIQLYKEAVRLLMETMALSSDKFFKAKWNACYAIGWILRNPTTRVLVNIDASLETLEHYLLECINLKVQIACISALDQLTEAHDLPVSVHTQAFSILLRKTSRVSEIQVSYKELKHLQSVKENLSLAVLNYLSKSDQEVFRCLPTLMTEYGECLEILLKDSLSNLDVKRTLEDFMKTPRATSSSQINKFIIEISEHMPEYSIFEAPE</sequence>
<evidence type="ECO:0000259" key="3">
    <source>
        <dbReference type="Pfam" id="PF13251"/>
    </source>
</evidence>
<dbReference type="RefSeq" id="XP_018493831.2">
    <property type="nucleotide sequence ID" value="XM_018638315.2"/>
</dbReference>
<dbReference type="SUPFAM" id="SSF48371">
    <property type="entry name" value="ARM repeat"/>
    <property type="match status" value="2"/>
</dbReference>
<dbReference type="Pfam" id="PF13251">
    <property type="entry name" value="DUF4042"/>
    <property type="match status" value="1"/>
</dbReference>
<feature type="domain" description="DUF4042" evidence="3">
    <location>
        <begin position="357"/>
        <end position="535"/>
    </location>
</feature>
<dbReference type="GeneID" id="100907978"/>
<feature type="compositionally biased region" description="Polar residues" evidence="2">
    <location>
        <begin position="296"/>
        <end position="308"/>
    </location>
</feature>
<evidence type="ECO:0000256" key="2">
    <source>
        <dbReference type="SAM" id="MobiDB-lite"/>
    </source>
</evidence>
<dbReference type="PANTHER" id="PTHR13366">
    <property type="entry name" value="MALARIA ANTIGEN-RELATED"/>
    <property type="match status" value="1"/>
</dbReference>
<dbReference type="KEGG" id="goe:100907978"/>
<dbReference type="AlphaFoldDB" id="A0AAJ7P929"/>
<dbReference type="Gene3D" id="1.25.10.10">
    <property type="entry name" value="Leucine-rich Repeat Variant"/>
    <property type="match status" value="2"/>
</dbReference>
<feature type="compositionally biased region" description="Basic residues" evidence="2">
    <location>
        <begin position="286"/>
        <end position="295"/>
    </location>
</feature>
<name>A0AAJ7P929_9ACAR</name>